<keyword evidence="3" id="KW-0804">Transcription</keyword>
<dbReference type="Gene3D" id="1.10.10.10">
    <property type="entry name" value="Winged helix-like DNA-binding domain superfamily/Winged helix DNA-binding domain"/>
    <property type="match status" value="1"/>
</dbReference>
<name>A0ABV6JVR1_9PROT</name>
<proteinExistence type="predicted"/>
<comment type="caution">
    <text evidence="6">The sequence shown here is derived from an EMBL/GenBank/DDBJ whole genome shotgun (WGS) entry which is preliminary data.</text>
</comment>
<dbReference type="SMART" id="SM00895">
    <property type="entry name" value="FCD"/>
    <property type="match status" value="1"/>
</dbReference>
<dbReference type="InterPro" id="IPR008920">
    <property type="entry name" value="TF_FadR/GntR_C"/>
</dbReference>
<dbReference type="EMBL" id="JBHLUN010000010">
    <property type="protein sequence ID" value="MFC0409788.1"/>
    <property type="molecule type" value="Genomic_DNA"/>
</dbReference>
<dbReference type="PANTHER" id="PTHR43537">
    <property type="entry name" value="TRANSCRIPTIONAL REGULATOR, GNTR FAMILY"/>
    <property type="match status" value="1"/>
</dbReference>
<dbReference type="InterPro" id="IPR036388">
    <property type="entry name" value="WH-like_DNA-bd_sf"/>
</dbReference>
<dbReference type="InterPro" id="IPR000524">
    <property type="entry name" value="Tscrpt_reg_HTH_GntR"/>
</dbReference>
<sequence>MSSQARPDPSAEADRGVDRPETEPLRGDTLPSRIAARLRDAITRDDLPEGTRLRERELAEQLQVSRTPFREALKLLAADGLVTLVPGRGAVVAGLSPAEVAEKLDVLGALERLAGQAAIRLATGEELDALAGLHARMVAAHAERDREGYFRNNQAIHGLIVRMARNRTLLEIHQRLNHQLYRTRYLGSVNEDVWAQAIREHEEILRLLRARDPALGAVLEQHVHSTWRRIAPVGAGGSPAG</sequence>
<evidence type="ECO:0000256" key="4">
    <source>
        <dbReference type="SAM" id="MobiDB-lite"/>
    </source>
</evidence>
<dbReference type="SUPFAM" id="SSF46785">
    <property type="entry name" value="Winged helix' DNA-binding domain"/>
    <property type="match status" value="1"/>
</dbReference>
<dbReference type="PRINTS" id="PR00035">
    <property type="entry name" value="HTHGNTR"/>
</dbReference>
<evidence type="ECO:0000313" key="6">
    <source>
        <dbReference type="EMBL" id="MFC0409788.1"/>
    </source>
</evidence>
<evidence type="ECO:0000256" key="2">
    <source>
        <dbReference type="ARBA" id="ARBA00023125"/>
    </source>
</evidence>
<dbReference type="InterPro" id="IPR036390">
    <property type="entry name" value="WH_DNA-bd_sf"/>
</dbReference>
<dbReference type="PROSITE" id="PS50949">
    <property type="entry name" value="HTH_GNTR"/>
    <property type="match status" value="1"/>
</dbReference>
<evidence type="ECO:0000256" key="3">
    <source>
        <dbReference type="ARBA" id="ARBA00023163"/>
    </source>
</evidence>
<dbReference type="Pfam" id="PF07729">
    <property type="entry name" value="FCD"/>
    <property type="match status" value="1"/>
</dbReference>
<evidence type="ECO:0000313" key="7">
    <source>
        <dbReference type="Proteomes" id="UP001589865"/>
    </source>
</evidence>
<keyword evidence="7" id="KW-1185">Reference proteome</keyword>
<organism evidence="6 7">
    <name type="scientific">Roseomonas elaeocarpi</name>
    <dbReference type="NCBI Taxonomy" id="907779"/>
    <lineage>
        <taxon>Bacteria</taxon>
        <taxon>Pseudomonadati</taxon>
        <taxon>Pseudomonadota</taxon>
        <taxon>Alphaproteobacteria</taxon>
        <taxon>Acetobacterales</taxon>
        <taxon>Roseomonadaceae</taxon>
        <taxon>Roseomonas</taxon>
    </lineage>
</organism>
<feature type="region of interest" description="Disordered" evidence="4">
    <location>
        <begin position="1"/>
        <end position="32"/>
    </location>
</feature>
<evidence type="ECO:0000259" key="5">
    <source>
        <dbReference type="PROSITE" id="PS50949"/>
    </source>
</evidence>
<dbReference type="InterPro" id="IPR011711">
    <property type="entry name" value="GntR_C"/>
</dbReference>
<accession>A0ABV6JVR1</accession>
<keyword evidence="2" id="KW-0238">DNA-binding</keyword>
<dbReference type="PANTHER" id="PTHR43537:SF50">
    <property type="entry name" value="TRANSCRIPTIONAL REGULATORY PROTEIN"/>
    <property type="match status" value="1"/>
</dbReference>
<dbReference type="Proteomes" id="UP001589865">
    <property type="component" value="Unassembled WGS sequence"/>
</dbReference>
<gene>
    <name evidence="6" type="ORF">ACFFGY_16165</name>
</gene>
<dbReference type="SMART" id="SM00345">
    <property type="entry name" value="HTH_GNTR"/>
    <property type="match status" value="1"/>
</dbReference>
<dbReference type="CDD" id="cd07377">
    <property type="entry name" value="WHTH_GntR"/>
    <property type="match status" value="1"/>
</dbReference>
<dbReference type="Pfam" id="PF00392">
    <property type="entry name" value="GntR"/>
    <property type="match status" value="1"/>
</dbReference>
<dbReference type="RefSeq" id="WP_377045532.1">
    <property type="nucleotide sequence ID" value="NZ_JBHLUN010000010.1"/>
</dbReference>
<reference evidence="6 7" key="1">
    <citation type="submission" date="2024-09" db="EMBL/GenBank/DDBJ databases">
        <authorList>
            <person name="Sun Q."/>
            <person name="Mori K."/>
        </authorList>
    </citation>
    <scope>NUCLEOTIDE SEQUENCE [LARGE SCALE GENOMIC DNA]</scope>
    <source>
        <strain evidence="6 7">TBRC 5777</strain>
    </source>
</reference>
<feature type="domain" description="HTH gntR-type" evidence="5">
    <location>
        <begin position="28"/>
        <end position="95"/>
    </location>
</feature>
<protein>
    <submittedName>
        <fullName evidence="6">GntR family transcriptional regulator</fullName>
    </submittedName>
</protein>
<dbReference type="SUPFAM" id="SSF48008">
    <property type="entry name" value="GntR ligand-binding domain-like"/>
    <property type="match status" value="1"/>
</dbReference>
<feature type="compositionally biased region" description="Basic and acidic residues" evidence="4">
    <location>
        <begin position="12"/>
        <end position="26"/>
    </location>
</feature>
<keyword evidence="1" id="KW-0805">Transcription regulation</keyword>
<evidence type="ECO:0000256" key="1">
    <source>
        <dbReference type="ARBA" id="ARBA00023015"/>
    </source>
</evidence>
<dbReference type="Gene3D" id="1.20.120.530">
    <property type="entry name" value="GntR ligand-binding domain-like"/>
    <property type="match status" value="1"/>
</dbReference>